<gene>
    <name evidence="1" type="ORF">B296_00008932</name>
</gene>
<proteinExistence type="predicted"/>
<accession>A0A426YSX9</accession>
<organism evidence="1 2">
    <name type="scientific">Ensete ventricosum</name>
    <name type="common">Abyssinian banana</name>
    <name type="synonym">Musa ensete</name>
    <dbReference type="NCBI Taxonomy" id="4639"/>
    <lineage>
        <taxon>Eukaryota</taxon>
        <taxon>Viridiplantae</taxon>
        <taxon>Streptophyta</taxon>
        <taxon>Embryophyta</taxon>
        <taxon>Tracheophyta</taxon>
        <taxon>Spermatophyta</taxon>
        <taxon>Magnoliopsida</taxon>
        <taxon>Liliopsida</taxon>
        <taxon>Zingiberales</taxon>
        <taxon>Musaceae</taxon>
        <taxon>Ensete</taxon>
    </lineage>
</organism>
<sequence>MHVHLTHRRPPLRAGIVPIGLAVVGDLATGDCSLLVIANIVPNHTSHPCSAPGREQPPLVVAPPYAPTTSNLFAGFAFATTMRRIVLHDSILSHVV</sequence>
<name>A0A426YSX9_ENSVE</name>
<evidence type="ECO:0000313" key="2">
    <source>
        <dbReference type="Proteomes" id="UP000287651"/>
    </source>
</evidence>
<evidence type="ECO:0000313" key="1">
    <source>
        <dbReference type="EMBL" id="RRT54856.1"/>
    </source>
</evidence>
<comment type="caution">
    <text evidence="1">The sequence shown here is derived from an EMBL/GenBank/DDBJ whole genome shotgun (WGS) entry which is preliminary data.</text>
</comment>
<protein>
    <submittedName>
        <fullName evidence="1">Uncharacterized protein</fullName>
    </submittedName>
</protein>
<dbReference type="EMBL" id="AMZH03010381">
    <property type="protein sequence ID" value="RRT54856.1"/>
    <property type="molecule type" value="Genomic_DNA"/>
</dbReference>
<dbReference type="Proteomes" id="UP000287651">
    <property type="component" value="Unassembled WGS sequence"/>
</dbReference>
<reference evidence="1 2" key="1">
    <citation type="journal article" date="2014" name="Agronomy (Basel)">
        <title>A Draft Genome Sequence for Ensete ventricosum, the Drought-Tolerant Tree Against Hunger.</title>
        <authorList>
            <person name="Harrison J."/>
            <person name="Moore K.A."/>
            <person name="Paszkiewicz K."/>
            <person name="Jones T."/>
            <person name="Grant M."/>
            <person name="Ambacheew D."/>
            <person name="Muzemil S."/>
            <person name="Studholme D.J."/>
        </authorList>
    </citation>
    <scope>NUCLEOTIDE SEQUENCE [LARGE SCALE GENOMIC DNA]</scope>
</reference>
<dbReference type="AlphaFoldDB" id="A0A426YSX9"/>